<sequence>MKFLTTAVVATASIAALSAVGVSAQTQKTYDIKVSKDATILSPSANCNECTLGADQRLEVSSEGGVTSRQILLGFTLPSETIGRPDRLDKCLLELPQPNTPMTASVTLPINAASSPFWDEYSVSTNNAPAVGDNIGSITIPNSGKPPLVDLTAACKAASTSGTGFSIYLEPAVNKHLQFPSKESYTASYLHVTIH</sequence>
<reference evidence="1" key="1">
    <citation type="submission" date="2022-06" db="EMBL/GenBank/DDBJ databases">
        <title>Phylogenomic reconstructions and comparative analyses of Kickxellomycotina fungi.</title>
        <authorList>
            <person name="Reynolds N.K."/>
            <person name="Stajich J.E."/>
            <person name="Barry K."/>
            <person name="Grigoriev I.V."/>
            <person name="Crous P."/>
            <person name="Smith M.E."/>
        </authorList>
    </citation>
    <scope>NUCLEOTIDE SEQUENCE</scope>
    <source>
        <strain evidence="1">RSA 2271</strain>
    </source>
</reference>
<dbReference type="EMBL" id="JAMZIH010005359">
    <property type="protein sequence ID" value="KAJ1675331.1"/>
    <property type="molecule type" value="Genomic_DNA"/>
</dbReference>
<evidence type="ECO:0000313" key="2">
    <source>
        <dbReference type="Proteomes" id="UP001145114"/>
    </source>
</evidence>
<gene>
    <name evidence="1" type="ORF">EV182_001481</name>
</gene>
<proteinExistence type="predicted"/>
<keyword evidence="2" id="KW-1185">Reference proteome</keyword>
<comment type="caution">
    <text evidence="1">The sequence shown here is derived from an EMBL/GenBank/DDBJ whole genome shotgun (WGS) entry which is preliminary data.</text>
</comment>
<name>A0ACC1HI62_9FUNG</name>
<evidence type="ECO:0000313" key="1">
    <source>
        <dbReference type="EMBL" id="KAJ1675331.1"/>
    </source>
</evidence>
<protein>
    <submittedName>
        <fullName evidence="1">Uncharacterized protein</fullName>
    </submittedName>
</protein>
<organism evidence="1 2">
    <name type="scientific">Spiromyces aspiralis</name>
    <dbReference type="NCBI Taxonomy" id="68401"/>
    <lineage>
        <taxon>Eukaryota</taxon>
        <taxon>Fungi</taxon>
        <taxon>Fungi incertae sedis</taxon>
        <taxon>Zoopagomycota</taxon>
        <taxon>Kickxellomycotina</taxon>
        <taxon>Kickxellomycetes</taxon>
        <taxon>Kickxellales</taxon>
        <taxon>Kickxellaceae</taxon>
        <taxon>Spiromyces</taxon>
    </lineage>
</organism>
<accession>A0ACC1HI62</accession>
<dbReference type="Proteomes" id="UP001145114">
    <property type="component" value="Unassembled WGS sequence"/>
</dbReference>